<accession>A0A1D6G7L9</accession>
<organism evidence="1">
    <name type="scientific">Zea mays</name>
    <name type="common">Maize</name>
    <dbReference type="NCBI Taxonomy" id="4577"/>
    <lineage>
        <taxon>Eukaryota</taxon>
        <taxon>Viridiplantae</taxon>
        <taxon>Streptophyta</taxon>
        <taxon>Embryophyta</taxon>
        <taxon>Tracheophyta</taxon>
        <taxon>Spermatophyta</taxon>
        <taxon>Magnoliopsida</taxon>
        <taxon>Liliopsida</taxon>
        <taxon>Poales</taxon>
        <taxon>Poaceae</taxon>
        <taxon>PACMAD clade</taxon>
        <taxon>Panicoideae</taxon>
        <taxon>Andropogonodae</taxon>
        <taxon>Andropogoneae</taxon>
        <taxon>Tripsacinae</taxon>
        <taxon>Zea</taxon>
    </lineage>
</organism>
<dbReference type="InParanoid" id="A0A1D6G7L9"/>
<proteinExistence type="predicted"/>
<reference evidence="1" key="1">
    <citation type="submission" date="2015-12" db="EMBL/GenBank/DDBJ databases">
        <title>Update maize B73 reference genome by single molecule sequencing technologies.</title>
        <authorList>
            <consortium name="Maize Genome Sequencing Project"/>
            <person name="Ware D."/>
        </authorList>
    </citation>
    <scope>NUCLEOTIDE SEQUENCE</scope>
    <source>
        <tissue evidence="1">Seedling</tissue>
    </source>
</reference>
<protein>
    <submittedName>
        <fullName evidence="1">Uncharacterized protein</fullName>
    </submittedName>
</protein>
<dbReference type="AlphaFoldDB" id="A0A1D6G7L9"/>
<name>A0A1D6G7L9_MAIZE</name>
<evidence type="ECO:0000313" key="1">
    <source>
        <dbReference type="EMBL" id="AQK99147.1"/>
    </source>
</evidence>
<gene>
    <name evidence="1" type="ORF">ZEAMMB73_Zm00001d012232</name>
</gene>
<sequence length="168" mass="18891">MPITICMHHSVQQVGGVIQMQVCTLFNLLPIHIEIAQSTPGDGSAFRVRVCCIFGASQGYLANPSFREIFYVLPMNIVIETLLNSHLILQMQASTPHPNTDLYEALILHSDWVIQIITGINGTARWHKVGHVLTFGIIDIERTSMFHFPHSLLCEKVYNFLSEMCLSP</sequence>
<dbReference type="EMBL" id="CM000784">
    <property type="protein sequence ID" value="AQK99147.1"/>
    <property type="molecule type" value="Genomic_DNA"/>
</dbReference>